<dbReference type="VEuPathDB" id="FungiDB:SPSK_05820"/>
<protein>
    <submittedName>
        <fullName evidence="13">Histone-lysine N-methyltransferase ASH1L</fullName>
    </submittedName>
</protein>
<feature type="domain" description="AWS" evidence="12">
    <location>
        <begin position="640"/>
        <end position="687"/>
    </location>
</feature>
<dbReference type="Pfam" id="PF00856">
    <property type="entry name" value="SET"/>
    <property type="match status" value="1"/>
</dbReference>
<gene>
    <name evidence="13" type="ORF">SPSK_05820</name>
</gene>
<dbReference type="InterPro" id="IPR006560">
    <property type="entry name" value="AWS_dom"/>
</dbReference>
<dbReference type="PROSITE" id="PS50280">
    <property type="entry name" value="SET"/>
    <property type="match status" value="1"/>
</dbReference>
<feature type="region of interest" description="Disordered" evidence="9">
    <location>
        <begin position="1267"/>
        <end position="1300"/>
    </location>
</feature>
<keyword evidence="7" id="KW-0539">Nucleus</keyword>
<reference evidence="13 14" key="2">
    <citation type="journal article" date="2015" name="Eukaryot. Cell">
        <title>Asexual propagation of a virulent clone complex in a human and feline outbreak of sporotrichosis.</title>
        <authorList>
            <person name="Teixeira Mde M."/>
            <person name="Rodrigues A.M."/>
            <person name="Tsui C.K."/>
            <person name="de Almeida L.G."/>
            <person name="Van Diepeningen A.D."/>
            <person name="van den Ende B.G."/>
            <person name="Fernandes G.F."/>
            <person name="Kano R."/>
            <person name="Hamelin R.C."/>
            <person name="Lopes-Bezerra L.M."/>
            <person name="Vasconcelos A.T."/>
            <person name="de Hoog S."/>
            <person name="de Camargo Z.P."/>
            <person name="Felipe M.S."/>
        </authorList>
    </citation>
    <scope>NUCLEOTIDE SEQUENCE [LARGE SCALE GENOMIC DNA]</scope>
    <source>
        <strain evidence="13 14">1099-18</strain>
    </source>
</reference>
<keyword evidence="4 13" id="KW-0489">Methyltransferase</keyword>
<comment type="subcellular location">
    <subcellularLocation>
        <location evidence="2">Chromosome</location>
    </subcellularLocation>
    <subcellularLocation>
        <location evidence="1">Nucleus</location>
    </subcellularLocation>
</comment>
<evidence type="ECO:0000256" key="5">
    <source>
        <dbReference type="ARBA" id="ARBA00022679"/>
    </source>
</evidence>
<keyword evidence="3" id="KW-0158">Chromosome</keyword>
<feature type="compositionally biased region" description="Low complexity" evidence="9">
    <location>
        <begin position="985"/>
        <end position="1005"/>
    </location>
</feature>
<dbReference type="GO" id="GO:0005634">
    <property type="term" value="C:nucleus"/>
    <property type="evidence" value="ECO:0007669"/>
    <property type="project" value="UniProtKB-SubCell"/>
</dbReference>
<feature type="compositionally biased region" description="Basic and acidic residues" evidence="9">
    <location>
        <begin position="435"/>
        <end position="454"/>
    </location>
</feature>
<accession>A0A0F2MNB8</accession>
<feature type="region of interest" description="Disordered" evidence="9">
    <location>
        <begin position="1440"/>
        <end position="1473"/>
    </location>
</feature>
<feature type="compositionally biased region" description="Polar residues" evidence="9">
    <location>
        <begin position="415"/>
        <end position="426"/>
    </location>
</feature>
<dbReference type="PANTHER" id="PTHR22884">
    <property type="entry name" value="SET DOMAIN PROTEINS"/>
    <property type="match status" value="1"/>
</dbReference>
<feature type="region of interest" description="Disordered" evidence="9">
    <location>
        <begin position="157"/>
        <end position="181"/>
    </location>
</feature>
<reference evidence="13 14" key="1">
    <citation type="journal article" date="2014" name="BMC Genomics">
        <title>Comparative genomics of the major fungal agents of human and animal Sporotrichosis: Sporothrix schenckii and Sporothrix brasiliensis.</title>
        <authorList>
            <person name="Teixeira M.M."/>
            <person name="de Almeida L.G."/>
            <person name="Kubitschek-Barreira P."/>
            <person name="Alves F.L."/>
            <person name="Kioshima E.S."/>
            <person name="Abadio A.K."/>
            <person name="Fernandes L."/>
            <person name="Derengowski L.S."/>
            <person name="Ferreira K.S."/>
            <person name="Souza R.C."/>
            <person name="Ruiz J.C."/>
            <person name="de Andrade N.C."/>
            <person name="Paes H.C."/>
            <person name="Nicola A.M."/>
            <person name="Albuquerque P."/>
            <person name="Gerber A.L."/>
            <person name="Martins V.P."/>
            <person name="Peconick L.D."/>
            <person name="Neto A.V."/>
            <person name="Chaucanez C.B."/>
            <person name="Silva P.A."/>
            <person name="Cunha O.L."/>
            <person name="de Oliveira F.F."/>
            <person name="dos Santos T.C."/>
            <person name="Barros A.L."/>
            <person name="Soares M.A."/>
            <person name="de Oliveira L.M."/>
            <person name="Marini M.M."/>
            <person name="Villalobos-Duno H."/>
            <person name="Cunha M.M."/>
            <person name="de Hoog S."/>
            <person name="da Silveira J.F."/>
            <person name="Henrissat B."/>
            <person name="Nino-Vega G.A."/>
            <person name="Cisalpino P.S."/>
            <person name="Mora-Montes H.M."/>
            <person name="Almeida S.R."/>
            <person name="Stajich J.E."/>
            <person name="Lopes-Bezerra L.M."/>
            <person name="Vasconcelos A.T."/>
            <person name="Felipe M.S."/>
        </authorList>
    </citation>
    <scope>NUCLEOTIDE SEQUENCE [LARGE SCALE GENOMIC DNA]</scope>
    <source>
        <strain evidence="13 14">1099-18</strain>
    </source>
</reference>
<feature type="compositionally biased region" description="Low complexity" evidence="9">
    <location>
        <begin position="243"/>
        <end position="267"/>
    </location>
</feature>
<dbReference type="Gene3D" id="2.170.270.10">
    <property type="entry name" value="SET domain"/>
    <property type="match status" value="1"/>
</dbReference>
<feature type="compositionally biased region" description="Basic and acidic residues" evidence="9">
    <location>
        <begin position="212"/>
        <end position="222"/>
    </location>
</feature>
<organism evidence="13 14">
    <name type="scientific">Sporothrix schenckii 1099-18</name>
    <dbReference type="NCBI Taxonomy" id="1397361"/>
    <lineage>
        <taxon>Eukaryota</taxon>
        <taxon>Fungi</taxon>
        <taxon>Dikarya</taxon>
        <taxon>Ascomycota</taxon>
        <taxon>Pezizomycotina</taxon>
        <taxon>Sordariomycetes</taxon>
        <taxon>Sordariomycetidae</taxon>
        <taxon>Ophiostomatales</taxon>
        <taxon>Ophiostomataceae</taxon>
        <taxon>Sporothrix</taxon>
    </lineage>
</organism>
<feature type="region of interest" description="Disordered" evidence="9">
    <location>
        <begin position="1"/>
        <end position="41"/>
    </location>
</feature>
<feature type="compositionally biased region" description="Pro residues" evidence="9">
    <location>
        <begin position="73"/>
        <end position="86"/>
    </location>
</feature>
<feature type="compositionally biased region" description="Polar residues" evidence="9">
    <location>
        <begin position="26"/>
        <end position="41"/>
    </location>
</feature>
<dbReference type="EMBL" id="AXCR01000001">
    <property type="protein sequence ID" value="KJR89676.1"/>
    <property type="molecule type" value="Genomic_DNA"/>
</dbReference>
<dbReference type="GO" id="GO:0003677">
    <property type="term" value="F:DNA binding"/>
    <property type="evidence" value="ECO:0007669"/>
    <property type="project" value="InterPro"/>
</dbReference>
<dbReference type="InterPro" id="IPR003616">
    <property type="entry name" value="Post-SET_dom"/>
</dbReference>
<feature type="coiled-coil region" evidence="8">
    <location>
        <begin position="488"/>
        <end position="527"/>
    </location>
</feature>
<evidence type="ECO:0000256" key="2">
    <source>
        <dbReference type="ARBA" id="ARBA00004286"/>
    </source>
</evidence>
<dbReference type="GeneID" id="27667808"/>
<feature type="compositionally biased region" description="Polar residues" evidence="9">
    <location>
        <begin position="157"/>
        <end position="174"/>
    </location>
</feature>
<feature type="domain" description="Post-SET" evidence="11">
    <location>
        <begin position="826"/>
        <end position="842"/>
    </location>
</feature>
<feature type="region of interest" description="Disordered" evidence="9">
    <location>
        <begin position="212"/>
        <end position="454"/>
    </location>
</feature>
<comment type="caution">
    <text evidence="13">The sequence shown here is derived from an EMBL/GenBank/DDBJ whole genome shotgun (WGS) entry which is preliminary data.</text>
</comment>
<name>A0A0F2MNB8_SPOSC</name>
<evidence type="ECO:0000256" key="6">
    <source>
        <dbReference type="ARBA" id="ARBA00022691"/>
    </source>
</evidence>
<evidence type="ECO:0000256" key="4">
    <source>
        <dbReference type="ARBA" id="ARBA00022603"/>
    </source>
</evidence>
<dbReference type="GO" id="GO:0042054">
    <property type="term" value="F:histone methyltransferase activity"/>
    <property type="evidence" value="ECO:0007669"/>
    <property type="project" value="InterPro"/>
</dbReference>
<evidence type="ECO:0000256" key="1">
    <source>
        <dbReference type="ARBA" id="ARBA00004123"/>
    </source>
</evidence>
<dbReference type="GO" id="GO:0032259">
    <property type="term" value="P:methylation"/>
    <property type="evidence" value="ECO:0007669"/>
    <property type="project" value="UniProtKB-KW"/>
</dbReference>
<feature type="compositionally biased region" description="Low complexity" evidence="9">
    <location>
        <begin position="318"/>
        <end position="387"/>
    </location>
</feature>
<evidence type="ECO:0000313" key="14">
    <source>
        <dbReference type="Proteomes" id="UP000033710"/>
    </source>
</evidence>
<keyword evidence="5 13" id="KW-0808">Transferase</keyword>
<dbReference type="GO" id="GO:0005694">
    <property type="term" value="C:chromosome"/>
    <property type="evidence" value="ECO:0007669"/>
    <property type="project" value="UniProtKB-SubCell"/>
</dbReference>
<feature type="region of interest" description="Disordered" evidence="9">
    <location>
        <begin position="861"/>
        <end position="927"/>
    </location>
</feature>
<dbReference type="InterPro" id="IPR046341">
    <property type="entry name" value="SET_dom_sf"/>
</dbReference>
<dbReference type="Proteomes" id="UP000033710">
    <property type="component" value="Unassembled WGS sequence"/>
</dbReference>
<keyword evidence="8" id="KW-0175">Coiled coil</keyword>
<dbReference type="PROSITE" id="PS51215">
    <property type="entry name" value="AWS"/>
    <property type="match status" value="1"/>
</dbReference>
<dbReference type="FunFam" id="2.170.270.10:FF:000037">
    <property type="entry name" value="Histone-lysine N-methyltransferase"/>
    <property type="match status" value="1"/>
</dbReference>
<dbReference type="PROSITE" id="PS50868">
    <property type="entry name" value="POST_SET"/>
    <property type="match status" value="1"/>
</dbReference>
<feature type="domain" description="SET" evidence="10">
    <location>
        <begin position="698"/>
        <end position="818"/>
    </location>
</feature>
<dbReference type="InterPro" id="IPR017956">
    <property type="entry name" value="AT_hook_DNA-bd_motif"/>
</dbReference>
<dbReference type="InterPro" id="IPR050777">
    <property type="entry name" value="SET2_Histone-Lys_MeTrsfase"/>
</dbReference>
<keyword evidence="6" id="KW-0949">S-adenosyl-L-methionine</keyword>
<dbReference type="SMART" id="SM00384">
    <property type="entry name" value="AT_hook"/>
    <property type="match status" value="2"/>
</dbReference>
<dbReference type="KEGG" id="ssck:SPSK_05820"/>
<dbReference type="RefSeq" id="XP_016592352.1">
    <property type="nucleotide sequence ID" value="XM_016732531.1"/>
</dbReference>
<proteinExistence type="predicted"/>
<dbReference type="SMART" id="SM00317">
    <property type="entry name" value="SET"/>
    <property type="match status" value="1"/>
</dbReference>
<feature type="region of interest" description="Disordered" evidence="9">
    <location>
        <begin position="103"/>
        <end position="133"/>
    </location>
</feature>
<dbReference type="SMART" id="SM00570">
    <property type="entry name" value="AWS"/>
    <property type="match status" value="1"/>
</dbReference>
<feature type="region of interest" description="Disordered" evidence="9">
    <location>
        <begin position="1017"/>
        <end position="1093"/>
    </location>
</feature>
<feature type="region of interest" description="Disordered" evidence="9">
    <location>
        <begin position="67"/>
        <end position="89"/>
    </location>
</feature>
<evidence type="ECO:0000313" key="13">
    <source>
        <dbReference type="EMBL" id="KJR89676.1"/>
    </source>
</evidence>
<feature type="region of interest" description="Disordered" evidence="9">
    <location>
        <begin position="972"/>
        <end position="1005"/>
    </location>
</feature>
<evidence type="ECO:0000259" key="12">
    <source>
        <dbReference type="PROSITE" id="PS51215"/>
    </source>
</evidence>
<feature type="compositionally biased region" description="Low complexity" evidence="9">
    <location>
        <begin position="103"/>
        <end position="114"/>
    </location>
</feature>
<feature type="compositionally biased region" description="Acidic residues" evidence="9">
    <location>
        <begin position="1269"/>
        <end position="1288"/>
    </location>
</feature>
<dbReference type="OrthoDB" id="422362at2759"/>
<evidence type="ECO:0000256" key="3">
    <source>
        <dbReference type="ARBA" id="ARBA00022454"/>
    </source>
</evidence>
<feature type="compositionally biased region" description="Low complexity" evidence="9">
    <location>
        <begin position="1032"/>
        <end position="1069"/>
    </location>
</feature>
<dbReference type="Pfam" id="PF17907">
    <property type="entry name" value="AWS"/>
    <property type="match status" value="1"/>
</dbReference>
<evidence type="ECO:0000256" key="8">
    <source>
        <dbReference type="SAM" id="Coils"/>
    </source>
</evidence>
<evidence type="ECO:0000259" key="11">
    <source>
        <dbReference type="PROSITE" id="PS50868"/>
    </source>
</evidence>
<evidence type="ECO:0000256" key="9">
    <source>
        <dbReference type="SAM" id="MobiDB-lite"/>
    </source>
</evidence>
<evidence type="ECO:0000256" key="7">
    <source>
        <dbReference type="ARBA" id="ARBA00023242"/>
    </source>
</evidence>
<dbReference type="SUPFAM" id="SSF82199">
    <property type="entry name" value="SET domain"/>
    <property type="match status" value="1"/>
</dbReference>
<evidence type="ECO:0000259" key="10">
    <source>
        <dbReference type="PROSITE" id="PS50280"/>
    </source>
</evidence>
<dbReference type="InterPro" id="IPR001214">
    <property type="entry name" value="SET_dom"/>
</dbReference>
<sequence length="1490" mass="158403">MLPVKEESPAGTGLSGLPIFSGPRASAQSTPASTLTNGSRSVLTKPESDILVTASAAAATTASGAILSDTMPTTPPYNPHSTPPPQFVDNADYISRHVATAVAADTPTATPPDDGYMNDAGSNADSECPALEDESPYDALYRDSEFADDQVPAFAQPDTQSTITPQSEANQSPHPDSMVGRSGKIWDRAVAKAAAIEADTEMTDAIAHLHESEIHTSSDRPANDGWEANRGNDRSEDAQNGDTANAATALTELTPPPASTSQPASQSEQHTPLLATPSEDSIATRRPMRMARLSKAGASESPKPARRAVNPDANTMVSAPGSAPRAAGEAASAASAGDDKTSSAAMPARRASKRVSLAAAAATASPVAKQASASAARQAAKPSPKSKGTAAKTAKDAPLPIERRVTRLSGLPTDLSLSQSSPQGTASGKRRRRVSDKPTTEELPRELRRLQDTKEFSHVDNEPIVYTVWSNGRYVPANANGEPLVDKNAAKKAKLAKAAEEVEKKKAEEAAAAAAAAAEEKAAAEAALPKKRVKKWMNQGLYAGMPTPSNPAAGLTPAERKELAKLPELSKKYPPNKTLPMPIYNGLRTLIEGRDFKMPFDVFNPLPPGQPKPVKYGRFSKNRFVGEAHAIWKKNPNYDDFQSKCVCKPETGCDEDCQNRIMLYECNDEICNVGPERCSNREFQRLADRTASKNPYHIGVEVFKTLDRGHGIRASRGFRPGQIIMEYIGEIITEEESDRRMNELYKNNAIAQQCYYLMSFDQSLIIDGTSGSIARFVNHSCSPNCRMIKWIVSGQPRIALFAGDRPIQTGEELTYDYNFDPYSAKNVQGCLCGADNCRGVLGPRKSEKAVSKAAAEKAAAEKASQKAKGANGSSKRKHDAYSMDDDVDTDGATSDPASKKIRVAEAPPKSPIRPVKKPTKAPPPKKVVTTTKAALEALAANAARIARLTKASHAARAVRIAKAEAKRAAEAAAAGKAKRTKAKTSKSAASKTSSAASKPAKVVKVAKSVKVVKTAKGLKASKSSVSKEVKTTTKASKTAKPAKATRTTTASKPTKATKSPARKPAASPTKKTKATETRKKATTPPTDDVMNREPMTPQATQATPMAQAVAKAAKAAAQLANAAISAKKPIASRKTSKANSNAYARAKVPVKPLKKLQTKQKSTVTTTKKADVTTTTTTTVTTTSSDTIVKRGRGRPRLATKEPVADKPMNDAAGEAAAKLNEVSEQAPVDLFALDDEEEQLATQFATEAAANTHRSLDFTVDVSNVDDSTLDDSMLDDSTLESGETDDASSPVQGGLELRKPRVRKLSKAQKLRVKRQLVAARRLAAKQDGSYKPKRGPGRPRKYVKIADLQSDNDDTPMAEAGADVPSDILIDATTDAPAPLPSAPAHVEAGPLAEATTTESAPRITKTRVEYGVARRADVEEFKAARARARARMERMKVTVGADENTPPVEQDKQDTLSPPPAATKSATPVVAHDVIHVAPDMRVQPV</sequence>